<organism evidence="5 6">
    <name type="scientific">Oleidesulfovibrio alaskensis (strain ATCC BAA-1058 / DSM 17464 / G20)</name>
    <name type="common">Desulfovibrio alaskensis</name>
    <dbReference type="NCBI Taxonomy" id="207559"/>
    <lineage>
        <taxon>Bacteria</taxon>
        <taxon>Pseudomonadati</taxon>
        <taxon>Thermodesulfobacteriota</taxon>
        <taxon>Desulfovibrionia</taxon>
        <taxon>Desulfovibrionales</taxon>
        <taxon>Desulfovibrionaceae</taxon>
        <taxon>Oleidesulfovibrio</taxon>
    </lineage>
</organism>
<dbReference type="InterPro" id="IPR017900">
    <property type="entry name" value="4Fe4S_Fe_S_CS"/>
</dbReference>
<dbReference type="InterPro" id="IPR017896">
    <property type="entry name" value="4Fe4S_Fe-S-bd"/>
</dbReference>
<keyword evidence="2" id="KW-0408">Iron</keyword>
<keyword evidence="6" id="KW-1185">Reference proteome</keyword>
<gene>
    <name evidence="5" type="ordered locus">Dde_1212</name>
</gene>
<accession>Q312Y3</accession>
<dbReference type="PANTHER" id="PTHR40447">
    <property type="entry name" value="ANAEROBIC SULFITE REDUCTASE SUBUNIT A"/>
    <property type="match status" value="1"/>
</dbReference>
<dbReference type="PROSITE" id="PS00198">
    <property type="entry name" value="4FE4S_FER_1"/>
    <property type="match status" value="2"/>
</dbReference>
<reference evidence="5 6" key="1">
    <citation type="journal article" date="2011" name="J. Bacteriol.">
        <title>Complete genome sequence and updated annotation of Desulfovibrio alaskensis G20.</title>
        <authorList>
            <person name="Hauser L.J."/>
            <person name="Land M.L."/>
            <person name="Brown S.D."/>
            <person name="Larimer F."/>
            <person name="Keller K.L."/>
            <person name="Rapp-Giles B.J."/>
            <person name="Price M.N."/>
            <person name="Lin M."/>
            <person name="Bruce D.C."/>
            <person name="Detter J.C."/>
            <person name="Tapia R."/>
            <person name="Han C.S."/>
            <person name="Goodwin L.A."/>
            <person name="Cheng J.F."/>
            <person name="Pitluck S."/>
            <person name="Copeland A."/>
            <person name="Lucas S."/>
            <person name="Nolan M."/>
            <person name="Lapidus A.L."/>
            <person name="Palumbo A.V."/>
            <person name="Wall J.D."/>
        </authorList>
    </citation>
    <scope>NUCLEOTIDE SEQUENCE [LARGE SCALE GENOMIC DNA]</scope>
    <source>
        <strain evidence="6">ATCC BAA 1058 / DSM 17464 / G20</strain>
    </source>
</reference>
<dbReference type="AlphaFoldDB" id="Q312Y3"/>
<feature type="domain" description="4Fe-4S ferredoxin-type" evidence="4">
    <location>
        <begin position="309"/>
        <end position="339"/>
    </location>
</feature>
<sequence length="359" mass="40008">MSRQFISHDKMTAWLDALSRDRAVLVPMDDCGTVTFRPYVPGRKALLDKMPVRAPKEGVFPQTETLLRFKYDKDPENLDRVKVQVREVLPTQKAVVVGGRPCGARGQLILDRVYNCDTMRDPYYVSRRENTLYVTVACTSAESTCFCHSVGSGPDDSEGSDVLLVPVEGGYVAEGVTERGRELLAEGDFESASQARMDEAGAVISRTRSQLGEAHDYSDAPRKLLERFDDMDFWNEQAAICISCGACTYLCPTCYCFNMTDEQSGLQGKRLRTWDTCMSFEFTLEGSGHNPRPTKAHRLRNRMGHKFAYYPELHEGLIACCGCGRCIKSCPVSLDIRAVVQAAQNHNAVPEEAEEKADA</sequence>
<protein>
    <submittedName>
        <fullName evidence="5">Hydrogenase, putative</fullName>
    </submittedName>
</protein>
<dbReference type="EMBL" id="CP000112">
    <property type="protein sequence ID" value="ABB38013.1"/>
    <property type="molecule type" value="Genomic_DNA"/>
</dbReference>
<dbReference type="eggNOG" id="COG1139">
    <property type="taxonomic scope" value="Bacteria"/>
</dbReference>
<feature type="domain" description="4Fe-4S ferredoxin-type" evidence="4">
    <location>
        <begin position="230"/>
        <end position="262"/>
    </location>
</feature>
<dbReference type="STRING" id="207559.Dde_1212"/>
<dbReference type="PROSITE" id="PS51379">
    <property type="entry name" value="4FE4S_FER_2"/>
    <property type="match status" value="2"/>
</dbReference>
<dbReference type="Proteomes" id="UP000002710">
    <property type="component" value="Chromosome"/>
</dbReference>
<dbReference type="KEGG" id="dde:Dde_1212"/>
<dbReference type="Pfam" id="PF17179">
    <property type="entry name" value="Fer4_22"/>
    <property type="match status" value="1"/>
</dbReference>
<evidence type="ECO:0000256" key="3">
    <source>
        <dbReference type="ARBA" id="ARBA00023014"/>
    </source>
</evidence>
<evidence type="ECO:0000259" key="4">
    <source>
        <dbReference type="PROSITE" id="PS51379"/>
    </source>
</evidence>
<dbReference type="PANTHER" id="PTHR40447:SF1">
    <property type="entry name" value="ANAEROBIC SULFITE REDUCTASE SUBUNIT A"/>
    <property type="match status" value="1"/>
</dbReference>
<evidence type="ECO:0000256" key="1">
    <source>
        <dbReference type="ARBA" id="ARBA00022723"/>
    </source>
</evidence>
<evidence type="ECO:0000313" key="6">
    <source>
        <dbReference type="Proteomes" id="UP000002710"/>
    </source>
</evidence>
<dbReference type="GO" id="GO:0051536">
    <property type="term" value="F:iron-sulfur cluster binding"/>
    <property type="evidence" value="ECO:0007669"/>
    <property type="project" value="UniProtKB-KW"/>
</dbReference>
<dbReference type="SUPFAM" id="SSF46548">
    <property type="entry name" value="alpha-helical ferredoxin"/>
    <property type="match status" value="1"/>
</dbReference>
<proteinExistence type="predicted"/>
<evidence type="ECO:0000313" key="5">
    <source>
        <dbReference type="EMBL" id="ABB38013.1"/>
    </source>
</evidence>
<dbReference type="HOGENOM" id="CLU_046702_0_0_7"/>
<dbReference type="GO" id="GO:0046872">
    <property type="term" value="F:metal ion binding"/>
    <property type="evidence" value="ECO:0007669"/>
    <property type="project" value="UniProtKB-KW"/>
</dbReference>
<dbReference type="RefSeq" id="WP_011367229.1">
    <property type="nucleotide sequence ID" value="NC_007519.1"/>
</dbReference>
<evidence type="ECO:0000256" key="2">
    <source>
        <dbReference type="ARBA" id="ARBA00023004"/>
    </source>
</evidence>
<keyword evidence="1" id="KW-0479">Metal-binding</keyword>
<name>Q312Y3_OLEA2</name>
<keyword evidence="3" id="KW-0411">Iron-sulfur</keyword>